<dbReference type="Gene3D" id="3.50.50.60">
    <property type="entry name" value="FAD/NAD(P)-binding domain"/>
    <property type="match status" value="1"/>
</dbReference>
<organism evidence="6 7">
    <name type="scientific">Suilimivivens aceti</name>
    <dbReference type="NCBI Taxonomy" id="2981774"/>
    <lineage>
        <taxon>Bacteria</taxon>
        <taxon>Bacillati</taxon>
        <taxon>Bacillota</taxon>
        <taxon>Clostridia</taxon>
        <taxon>Lachnospirales</taxon>
        <taxon>Lachnospiraceae</taxon>
        <taxon>Suilimivivens</taxon>
    </lineage>
</organism>
<evidence type="ECO:0000256" key="2">
    <source>
        <dbReference type="ARBA" id="ARBA00022723"/>
    </source>
</evidence>
<evidence type="ECO:0000313" key="7">
    <source>
        <dbReference type="Proteomes" id="UP001652432"/>
    </source>
</evidence>
<gene>
    <name evidence="6" type="ORF">OCV77_13385</name>
</gene>
<evidence type="ECO:0000256" key="1">
    <source>
        <dbReference type="ARBA" id="ARBA00022485"/>
    </source>
</evidence>
<evidence type="ECO:0000256" key="3">
    <source>
        <dbReference type="ARBA" id="ARBA00023002"/>
    </source>
</evidence>
<keyword evidence="5" id="KW-0411">Iron-sulfur</keyword>
<dbReference type="PANTHER" id="PTHR43498">
    <property type="entry name" value="FERREDOXIN:COB-COM HETERODISULFIDE REDUCTASE SUBUNIT A"/>
    <property type="match status" value="1"/>
</dbReference>
<proteinExistence type="predicted"/>
<dbReference type="InterPro" id="IPR039650">
    <property type="entry name" value="HdrA-like"/>
</dbReference>
<evidence type="ECO:0000256" key="4">
    <source>
        <dbReference type="ARBA" id="ARBA00023004"/>
    </source>
</evidence>
<dbReference type="EMBL" id="JAOQKJ010000012">
    <property type="protein sequence ID" value="MCU6745466.1"/>
    <property type="molecule type" value="Genomic_DNA"/>
</dbReference>
<keyword evidence="3" id="KW-0560">Oxidoreductase</keyword>
<dbReference type="Proteomes" id="UP001652432">
    <property type="component" value="Unassembled WGS sequence"/>
</dbReference>
<protein>
    <submittedName>
        <fullName evidence="6">FAD-dependent oxidoreductase</fullName>
    </submittedName>
</protein>
<reference evidence="6 7" key="1">
    <citation type="journal article" date="2021" name="ISME Commun">
        <title>Automated analysis of genomic sequences facilitates high-throughput and comprehensive description of bacteria.</title>
        <authorList>
            <person name="Hitch T.C.A."/>
        </authorList>
    </citation>
    <scope>NUCLEOTIDE SEQUENCE [LARGE SCALE GENOMIC DNA]</scope>
    <source>
        <strain evidence="6 7">Sanger_18</strain>
    </source>
</reference>
<dbReference type="InterPro" id="IPR036188">
    <property type="entry name" value="FAD/NAD-bd_sf"/>
</dbReference>
<dbReference type="PANTHER" id="PTHR43498:SF1">
    <property type="entry name" value="COB--COM HETERODISULFIDE REDUCTASE IRON-SULFUR SUBUNIT A"/>
    <property type="match status" value="1"/>
</dbReference>
<keyword evidence="4" id="KW-0408">Iron</keyword>
<keyword evidence="7" id="KW-1185">Reference proteome</keyword>
<name>A0ABT2T6H1_9FIRM</name>
<accession>A0ABT2T6H1</accession>
<dbReference type="PROSITE" id="PS51257">
    <property type="entry name" value="PROKAR_LIPOPROTEIN"/>
    <property type="match status" value="1"/>
</dbReference>
<comment type="caution">
    <text evidence="6">The sequence shown here is derived from an EMBL/GenBank/DDBJ whole genome shotgun (WGS) entry which is preliminary data.</text>
</comment>
<evidence type="ECO:0000313" key="6">
    <source>
        <dbReference type="EMBL" id="MCU6745466.1"/>
    </source>
</evidence>
<dbReference type="Pfam" id="PF12831">
    <property type="entry name" value="FAD_oxidored"/>
    <property type="match status" value="1"/>
</dbReference>
<sequence length="582" mass="66226">MKTKNIKADFCVVGGGLAGSCAAIAAARKGLKTVLIQDRPVLGGNASSEIRIWPIGAEGDENHETGIAEELLLENSYRNPNGNWTIWDSIIYGKVRFCENLTLLLNCSCNGAEMDGKKIRSVKAWQTTTETWYIVEADYFGDCSGDGILAPLTGAEYREGREAKSLYGESWCKEEADNLRIGQGIMLQAREMTTPQPFIAPEWAYSYPTDESFPTGTSHDFREQNFWWFEVGNLQDTISEAEDIHTELLKMAFGMWDHIKKDPKHHAENWALDWVGFLPEKQESRRYVGDYTLNQNDVENGVRFEDAVAYGGWPVEDHPDYPYLEKGLPIGMYSVKREYHIPFRSLYSANIENLMFAGRDISTSHMALTSTRVMLTCAICGQAIGTAAYLAGKYHMTPRELGQNRIQELQDMLMTDDCYLPEFIAPVCELTKEAALTATEGDAEALRNGKNRVLKDVDYGWCGKINDEITYTFEKEENVQEAVLIFDSEFTRNGSWKEHHPLNMPNFYPLEGGHYHVPDCMVKGFELKGKKDGEWYTIQKIPENYQRFVKIPIHEKLQAVKLIPQKNWGEQEKVHIFAFEVR</sequence>
<keyword evidence="2" id="KW-0479">Metal-binding</keyword>
<evidence type="ECO:0000256" key="5">
    <source>
        <dbReference type="ARBA" id="ARBA00023014"/>
    </source>
</evidence>
<dbReference type="SUPFAM" id="SSF51905">
    <property type="entry name" value="FAD/NAD(P)-binding domain"/>
    <property type="match status" value="1"/>
</dbReference>
<keyword evidence="1" id="KW-0004">4Fe-4S</keyword>
<dbReference type="RefSeq" id="WP_262575511.1">
    <property type="nucleotide sequence ID" value="NZ_JAOQKJ010000012.1"/>
</dbReference>